<evidence type="ECO:0000313" key="4">
    <source>
        <dbReference type="Proteomes" id="UP000178636"/>
    </source>
</evidence>
<dbReference type="SUPFAM" id="SSF101960">
    <property type="entry name" value="Stabilizer of iron transporter SufD"/>
    <property type="match status" value="1"/>
</dbReference>
<organism evidence="3 4">
    <name type="scientific">Candidatus Lloydbacteria bacterium RIFCSPHIGHO2_02_FULL_54_17</name>
    <dbReference type="NCBI Taxonomy" id="1798664"/>
    <lineage>
        <taxon>Bacteria</taxon>
        <taxon>Candidatus Lloydiibacteriota</taxon>
    </lineage>
</organism>
<dbReference type="InterPro" id="IPR037284">
    <property type="entry name" value="SUF_FeS_clus_asmbl_SufBD_sf"/>
</dbReference>
<dbReference type="STRING" id="1798664.A3C93_01145"/>
<reference evidence="3 4" key="1">
    <citation type="journal article" date="2016" name="Nat. Commun.">
        <title>Thousands of microbial genomes shed light on interconnected biogeochemical processes in an aquifer system.</title>
        <authorList>
            <person name="Anantharaman K."/>
            <person name="Brown C.T."/>
            <person name="Hug L.A."/>
            <person name="Sharon I."/>
            <person name="Castelle C.J."/>
            <person name="Probst A.J."/>
            <person name="Thomas B.C."/>
            <person name="Singh A."/>
            <person name="Wilkins M.J."/>
            <person name="Karaoz U."/>
            <person name="Brodie E.L."/>
            <person name="Williams K.H."/>
            <person name="Hubbard S.S."/>
            <person name="Banfield J.F."/>
        </authorList>
    </citation>
    <scope>NUCLEOTIDE SEQUENCE [LARGE SCALE GENOMIC DNA]</scope>
</reference>
<accession>A0A1G2DCZ7</accession>
<evidence type="ECO:0000256" key="1">
    <source>
        <dbReference type="ARBA" id="ARBA00043967"/>
    </source>
</evidence>
<evidence type="ECO:0000259" key="2">
    <source>
        <dbReference type="Pfam" id="PF01458"/>
    </source>
</evidence>
<dbReference type="InterPro" id="IPR000825">
    <property type="entry name" value="SUF_FeS_clus_asmbl_SufBD_core"/>
</dbReference>
<comment type="caution">
    <text evidence="3">The sequence shown here is derived from an EMBL/GenBank/DDBJ whole genome shotgun (WGS) entry which is preliminary data.</text>
</comment>
<gene>
    <name evidence="3" type="ORF">A3C93_01145</name>
</gene>
<dbReference type="EMBL" id="MHLO01000033">
    <property type="protein sequence ID" value="OGZ11504.1"/>
    <property type="molecule type" value="Genomic_DNA"/>
</dbReference>
<dbReference type="PANTHER" id="PTHR30508:SF1">
    <property type="entry name" value="UPF0051 PROTEIN ABCI8, CHLOROPLASTIC-RELATED"/>
    <property type="match status" value="1"/>
</dbReference>
<evidence type="ECO:0000313" key="3">
    <source>
        <dbReference type="EMBL" id="OGZ11504.1"/>
    </source>
</evidence>
<feature type="domain" description="SUF system FeS cluster assembly SufBD core" evidence="2">
    <location>
        <begin position="124"/>
        <end position="347"/>
    </location>
</feature>
<proteinExistence type="inferred from homology"/>
<dbReference type="Proteomes" id="UP000178636">
    <property type="component" value="Unassembled WGS sequence"/>
</dbReference>
<sequence length="374" mass="40613">MSWRNDKARSAETLPKTLKYGIGILGVLPEGEVSFAQIADYHVDASKGLELHTWKEAVAQEEIASIVEGLLKSEFFPNATDHYGGLGQAVFRSGLVVYAPPSMGEDGVLKEEKLMLDTMVPEGASADLIVVIAKEGARLSLTSALSGGSTSSVFARTLVVLTESDAHVRVTQKQSLHKGTTALFSARGVVAAHSSVLWREVVTGEIRTRSETVNVLVGESARGDIAQGIVACGDARYDVLSSAEHLADHTHSRIRAAGISRDTSKTVYRGMIDMVEGVRAVLGGQEARFLVLSPKAEVDAIPSLDIASKEVQCTHRLSISHIRDTDIFYPKLRGLSDEESRRLFLEGHFAQVFPGEENEEVMINIREELNKKFA</sequence>
<dbReference type="GO" id="GO:0016226">
    <property type="term" value="P:iron-sulfur cluster assembly"/>
    <property type="evidence" value="ECO:0007669"/>
    <property type="project" value="InterPro"/>
</dbReference>
<dbReference type="InterPro" id="IPR055346">
    <property type="entry name" value="Fe-S_cluster_assembly_SufBD"/>
</dbReference>
<dbReference type="Pfam" id="PF01458">
    <property type="entry name" value="SUFBD_core"/>
    <property type="match status" value="1"/>
</dbReference>
<protein>
    <recommendedName>
        <fullName evidence="2">SUF system FeS cluster assembly SufBD core domain-containing protein</fullName>
    </recommendedName>
</protein>
<comment type="similarity">
    <text evidence="1">Belongs to the iron-sulfur cluster assembly SufBD family.</text>
</comment>
<name>A0A1G2DCZ7_9BACT</name>
<dbReference type="AlphaFoldDB" id="A0A1G2DCZ7"/>
<dbReference type="PANTHER" id="PTHR30508">
    <property type="entry name" value="FES CLUSTER ASSEMBLY PROTEIN SUF"/>
    <property type="match status" value="1"/>
</dbReference>